<keyword evidence="3" id="KW-1185">Reference proteome</keyword>
<keyword evidence="1" id="KW-1133">Transmembrane helix</keyword>
<name>A0A7W6A6L2_9SPHN</name>
<dbReference type="AlphaFoldDB" id="A0A7W6A6L2"/>
<comment type="caution">
    <text evidence="2">The sequence shown here is derived from an EMBL/GenBank/DDBJ whole genome shotgun (WGS) entry which is preliminary data.</text>
</comment>
<proteinExistence type="predicted"/>
<keyword evidence="1" id="KW-0472">Membrane</keyword>
<dbReference type="RefSeq" id="WP_183950328.1">
    <property type="nucleotide sequence ID" value="NZ_JACIDH010000001.1"/>
</dbReference>
<dbReference type="Proteomes" id="UP000538670">
    <property type="component" value="Unassembled WGS sequence"/>
</dbReference>
<sequence length="130" mass="13598">MAGIGLTLSLLCGWLLMDTIGTFLAAWRAGAAEIRVSGGDVGMLALMPVFVALAAWGMVAAFRDGVALRRAGNGIAVAAMIALVIALTGSWVFQDWAERRLVKDGYVRCGVERAGRFSALTLCARKAGPA</sequence>
<dbReference type="EMBL" id="JACIDH010000001">
    <property type="protein sequence ID" value="MBB3878119.1"/>
    <property type="molecule type" value="Genomic_DNA"/>
</dbReference>
<evidence type="ECO:0000256" key="1">
    <source>
        <dbReference type="SAM" id="Phobius"/>
    </source>
</evidence>
<evidence type="ECO:0000313" key="2">
    <source>
        <dbReference type="EMBL" id="MBB3878119.1"/>
    </source>
</evidence>
<organism evidence="2 3">
    <name type="scientific">Sphingomonas pseudosanguinis</name>
    <dbReference type="NCBI Taxonomy" id="413712"/>
    <lineage>
        <taxon>Bacteria</taxon>
        <taxon>Pseudomonadati</taxon>
        <taxon>Pseudomonadota</taxon>
        <taxon>Alphaproteobacteria</taxon>
        <taxon>Sphingomonadales</taxon>
        <taxon>Sphingomonadaceae</taxon>
        <taxon>Sphingomonas</taxon>
    </lineage>
</organism>
<protein>
    <submittedName>
        <fullName evidence="2">Uncharacterized protein</fullName>
    </submittedName>
</protein>
<evidence type="ECO:0000313" key="3">
    <source>
        <dbReference type="Proteomes" id="UP000538670"/>
    </source>
</evidence>
<gene>
    <name evidence="2" type="ORF">GGR48_000522</name>
</gene>
<accession>A0A7W6A6L2</accession>
<reference evidence="2 3" key="1">
    <citation type="submission" date="2020-08" db="EMBL/GenBank/DDBJ databases">
        <title>Genomic Encyclopedia of Type Strains, Phase IV (KMG-IV): sequencing the most valuable type-strain genomes for metagenomic binning, comparative biology and taxonomic classification.</title>
        <authorList>
            <person name="Goeker M."/>
        </authorList>
    </citation>
    <scope>NUCLEOTIDE SEQUENCE [LARGE SCALE GENOMIC DNA]</scope>
    <source>
        <strain evidence="2 3">DSM 19512</strain>
    </source>
</reference>
<feature type="transmembrane region" description="Helical" evidence="1">
    <location>
        <begin position="74"/>
        <end position="93"/>
    </location>
</feature>
<keyword evidence="1" id="KW-0812">Transmembrane</keyword>
<feature type="transmembrane region" description="Helical" evidence="1">
    <location>
        <begin position="41"/>
        <end position="62"/>
    </location>
</feature>